<reference evidence="1 2" key="1">
    <citation type="submission" date="2019-07" db="EMBL/GenBank/DDBJ databases">
        <authorList>
            <person name="Cremers G."/>
        </authorList>
    </citation>
    <scope>NUCLEOTIDE SEQUENCE [LARGE SCALE GENOMIC DNA]</scope>
</reference>
<evidence type="ECO:0000313" key="1">
    <source>
        <dbReference type="EMBL" id="VUZ85513.1"/>
    </source>
</evidence>
<gene>
    <name evidence="1" type="ORF">MELA_01898</name>
</gene>
<evidence type="ECO:0008006" key="3">
    <source>
        <dbReference type="Google" id="ProtNLM"/>
    </source>
</evidence>
<evidence type="ECO:0000313" key="2">
    <source>
        <dbReference type="Proteomes" id="UP000334340"/>
    </source>
</evidence>
<sequence>MKDIVTETSKMPYTKPTLTKHKPLRDITAGVNGSIRQTG</sequence>
<name>A0A564ZK10_9BACT</name>
<dbReference type="Proteomes" id="UP000334340">
    <property type="component" value="Unassembled WGS sequence"/>
</dbReference>
<organism evidence="1 2">
    <name type="scientific">Candidatus Methylomirabilis lanthanidiphila</name>
    <dbReference type="NCBI Taxonomy" id="2211376"/>
    <lineage>
        <taxon>Bacteria</taxon>
        <taxon>Candidatus Methylomirabilota</taxon>
        <taxon>Candidatus Methylomirabilia</taxon>
        <taxon>Candidatus Methylomirabilales</taxon>
        <taxon>Candidatus Methylomirabilaceae</taxon>
        <taxon>Candidatus Methylomirabilis</taxon>
    </lineage>
</organism>
<dbReference type="AlphaFoldDB" id="A0A564ZK10"/>
<dbReference type="EMBL" id="CABIKM010000026">
    <property type="protein sequence ID" value="VUZ85513.1"/>
    <property type="molecule type" value="Genomic_DNA"/>
</dbReference>
<protein>
    <recommendedName>
        <fullName evidence="3">RiPP</fullName>
    </recommendedName>
</protein>
<accession>A0A564ZK10</accession>
<proteinExistence type="predicted"/>
<keyword evidence="2" id="KW-1185">Reference proteome</keyword>